<dbReference type="Gene3D" id="3.40.640.10">
    <property type="entry name" value="Type I PLP-dependent aspartate aminotransferase-like (Major domain)"/>
    <property type="match status" value="1"/>
</dbReference>
<dbReference type="GO" id="GO:0003700">
    <property type="term" value="F:DNA-binding transcription factor activity"/>
    <property type="evidence" value="ECO:0007669"/>
    <property type="project" value="InterPro"/>
</dbReference>
<evidence type="ECO:0000313" key="9">
    <source>
        <dbReference type="EMBL" id="OQS35673.1"/>
    </source>
</evidence>
<proteinExistence type="inferred from homology"/>
<dbReference type="SMART" id="SM00345">
    <property type="entry name" value="HTH_GNTR"/>
    <property type="match status" value="1"/>
</dbReference>
<dbReference type="EMBL" id="MUKV01000026">
    <property type="protein sequence ID" value="OQS35673.1"/>
    <property type="molecule type" value="Genomic_DNA"/>
</dbReference>
<keyword evidence="6" id="KW-0804">Transcription</keyword>
<dbReference type="InterPro" id="IPR036388">
    <property type="entry name" value="WH-like_DNA-bd_sf"/>
</dbReference>
<dbReference type="SUPFAM" id="SSF53383">
    <property type="entry name" value="PLP-dependent transferases"/>
    <property type="match status" value="1"/>
</dbReference>
<sequence>MSKTSQLSQRFRHAIEQGHLRPGDRMPSLRKLCLDHKVSITTAQRAYAELEKQGLIESLPRSGFRVLGLSSLSLRQAPPLPDHPGEFRAEHLTMALPMPWGCPFMNPVLINTTPLTRALTRALSDYRYALSSTDSEGYEGLRRELALRYLAQGVELDGEEMLITCGGMEALNLAIRSVARLSGSDCMLVITPAFPPIFEQLEHLELRAVGFNCPPGQPLDLERLEALLIQHQPAGIIAMPNFQHSTGQVMSDSQKAALLALAERHRVPIIEDDTYRELYFGEGAPLPLKAFDQRGSVLHCSSFSKSLAPGYRVGWIAAGRFRDSILGLKLCSSLATPLPSQMALARLLAGGHHEDMLSLLRQRLQNNLAALQQQIAAHFPADCRVARPQGGYFLWVELPPGIDCRRLLPMAMQQGLHFAPSQMFHTPGQDTGNAMRLNFSFFDPLQHRSGVPLLAELLSPTKVR</sequence>
<evidence type="ECO:0000256" key="4">
    <source>
        <dbReference type="ARBA" id="ARBA00023015"/>
    </source>
</evidence>
<dbReference type="RefSeq" id="WP_081556305.1">
    <property type="nucleotide sequence ID" value="NZ_MUKV01000026.1"/>
</dbReference>
<dbReference type="AlphaFoldDB" id="A0A1W0CM22"/>
<dbReference type="InterPro" id="IPR051446">
    <property type="entry name" value="HTH_trans_reg/aminotransferase"/>
</dbReference>
<dbReference type="Gene3D" id="3.90.1150.10">
    <property type="entry name" value="Aspartate Aminotransferase, domain 1"/>
    <property type="match status" value="1"/>
</dbReference>
<dbReference type="PANTHER" id="PTHR46577:SF2">
    <property type="entry name" value="TRANSCRIPTIONAL REGULATORY PROTEIN"/>
    <property type="match status" value="1"/>
</dbReference>
<keyword evidence="5" id="KW-0238">DNA-binding</keyword>
<dbReference type="GO" id="GO:0003677">
    <property type="term" value="F:DNA binding"/>
    <property type="evidence" value="ECO:0007669"/>
    <property type="project" value="UniProtKB-KW"/>
</dbReference>
<reference evidence="9 10" key="1">
    <citation type="submission" date="2017-02" db="EMBL/GenBank/DDBJ databases">
        <title>Chromobacterium haemolyticum H5244.</title>
        <authorList>
            <person name="Gulvik C.A."/>
        </authorList>
    </citation>
    <scope>NUCLEOTIDE SEQUENCE [LARGE SCALE GENOMIC DNA]</scope>
    <source>
        <strain evidence="9 10">H5244</strain>
    </source>
</reference>
<dbReference type="CDD" id="cd00609">
    <property type="entry name" value="AAT_like"/>
    <property type="match status" value="1"/>
</dbReference>
<keyword evidence="4" id="KW-0805">Transcription regulation</keyword>
<dbReference type="InterPro" id="IPR036390">
    <property type="entry name" value="WH_DNA-bd_sf"/>
</dbReference>
<evidence type="ECO:0000313" key="10">
    <source>
        <dbReference type="Proteomes" id="UP000192721"/>
    </source>
</evidence>
<comment type="caution">
    <text evidence="9">The sequence shown here is derived from an EMBL/GenBank/DDBJ whole genome shotgun (WGS) entry which is preliminary data.</text>
</comment>
<evidence type="ECO:0000256" key="6">
    <source>
        <dbReference type="ARBA" id="ARBA00023163"/>
    </source>
</evidence>
<dbReference type="PANTHER" id="PTHR46577">
    <property type="entry name" value="HTH-TYPE TRANSCRIPTIONAL REGULATORY PROTEIN GABR"/>
    <property type="match status" value="1"/>
</dbReference>
<evidence type="ECO:0000256" key="1">
    <source>
        <dbReference type="ARBA" id="ARBA00005384"/>
    </source>
</evidence>
<dbReference type="SUPFAM" id="SSF46785">
    <property type="entry name" value="Winged helix' DNA-binding domain"/>
    <property type="match status" value="1"/>
</dbReference>
<gene>
    <name evidence="9" type="ORF">B0T45_17185</name>
</gene>
<dbReference type="InterPro" id="IPR004839">
    <property type="entry name" value="Aminotransferase_I/II_large"/>
</dbReference>
<dbReference type="GO" id="GO:0030170">
    <property type="term" value="F:pyridoxal phosphate binding"/>
    <property type="evidence" value="ECO:0007669"/>
    <property type="project" value="InterPro"/>
</dbReference>
<accession>A0A1W0CM22</accession>
<dbReference type="PROSITE" id="PS50949">
    <property type="entry name" value="HTH_GNTR"/>
    <property type="match status" value="1"/>
</dbReference>
<evidence type="ECO:0000256" key="2">
    <source>
        <dbReference type="ARBA" id="ARBA00021531"/>
    </source>
</evidence>
<keyword evidence="3" id="KW-0663">Pyridoxal phosphate</keyword>
<dbReference type="InterPro" id="IPR015424">
    <property type="entry name" value="PyrdxlP-dep_Trfase"/>
</dbReference>
<dbReference type="Gene3D" id="1.10.10.10">
    <property type="entry name" value="Winged helix-like DNA-binding domain superfamily/Winged helix DNA-binding domain"/>
    <property type="match status" value="1"/>
</dbReference>
<feature type="compositionally biased region" description="Basic and acidic residues" evidence="7">
    <location>
        <begin position="13"/>
        <end position="23"/>
    </location>
</feature>
<evidence type="ECO:0000256" key="5">
    <source>
        <dbReference type="ARBA" id="ARBA00023125"/>
    </source>
</evidence>
<dbReference type="InterPro" id="IPR015421">
    <property type="entry name" value="PyrdxlP-dep_Trfase_major"/>
</dbReference>
<feature type="region of interest" description="Disordered" evidence="7">
    <location>
        <begin position="1"/>
        <end position="23"/>
    </location>
</feature>
<evidence type="ECO:0000256" key="3">
    <source>
        <dbReference type="ARBA" id="ARBA00022898"/>
    </source>
</evidence>
<name>A0A1W0CM22_9NEIS</name>
<evidence type="ECO:0000256" key="7">
    <source>
        <dbReference type="SAM" id="MobiDB-lite"/>
    </source>
</evidence>
<dbReference type="InterPro" id="IPR015422">
    <property type="entry name" value="PyrdxlP-dep_Trfase_small"/>
</dbReference>
<protein>
    <recommendedName>
        <fullName evidence="2">Putative 8-amino-7-oxononanoate synthase</fullName>
    </recommendedName>
</protein>
<dbReference type="Pfam" id="PF00155">
    <property type="entry name" value="Aminotran_1_2"/>
    <property type="match status" value="1"/>
</dbReference>
<dbReference type="CDD" id="cd07377">
    <property type="entry name" value="WHTH_GntR"/>
    <property type="match status" value="1"/>
</dbReference>
<comment type="similarity">
    <text evidence="1">In the C-terminal section; belongs to the class-I pyridoxal-phosphate-dependent aminotransferase family.</text>
</comment>
<dbReference type="Pfam" id="PF00392">
    <property type="entry name" value="GntR"/>
    <property type="match status" value="1"/>
</dbReference>
<dbReference type="Proteomes" id="UP000192721">
    <property type="component" value="Unassembled WGS sequence"/>
</dbReference>
<evidence type="ECO:0000259" key="8">
    <source>
        <dbReference type="PROSITE" id="PS50949"/>
    </source>
</evidence>
<dbReference type="InterPro" id="IPR000524">
    <property type="entry name" value="Tscrpt_reg_HTH_GntR"/>
</dbReference>
<organism evidence="9 10">
    <name type="scientific">Chromobacterium haemolyticum</name>
    <dbReference type="NCBI Taxonomy" id="394935"/>
    <lineage>
        <taxon>Bacteria</taxon>
        <taxon>Pseudomonadati</taxon>
        <taxon>Pseudomonadota</taxon>
        <taxon>Betaproteobacteria</taxon>
        <taxon>Neisseriales</taxon>
        <taxon>Chromobacteriaceae</taxon>
        <taxon>Chromobacterium</taxon>
    </lineage>
</organism>
<feature type="domain" description="HTH gntR-type" evidence="8">
    <location>
        <begin position="1"/>
        <end position="69"/>
    </location>
</feature>